<accession>A0A919V919</accession>
<name>A0A919V919_9ACTN</name>
<gene>
    <name evidence="1" type="ORF">Sru01_69120</name>
</gene>
<proteinExistence type="predicted"/>
<comment type="caution">
    <text evidence="1">The sequence shown here is derived from an EMBL/GenBank/DDBJ whole genome shotgun (WGS) entry which is preliminary data.</text>
</comment>
<evidence type="ECO:0000313" key="2">
    <source>
        <dbReference type="Proteomes" id="UP000655287"/>
    </source>
</evidence>
<keyword evidence="2" id="KW-1185">Reference proteome</keyword>
<dbReference type="EMBL" id="BOOU01000120">
    <property type="protein sequence ID" value="GII81930.1"/>
    <property type="molecule type" value="Genomic_DNA"/>
</dbReference>
<evidence type="ECO:0000313" key="1">
    <source>
        <dbReference type="EMBL" id="GII81930.1"/>
    </source>
</evidence>
<reference evidence="1" key="1">
    <citation type="submission" date="2021-01" db="EMBL/GenBank/DDBJ databases">
        <title>Whole genome shotgun sequence of Sphaerisporangium rufum NBRC 109079.</title>
        <authorList>
            <person name="Komaki H."/>
            <person name="Tamura T."/>
        </authorList>
    </citation>
    <scope>NUCLEOTIDE SEQUENCE</scope>
    <source>
        <strain evidence="1">NBRC 109079</strain>
    </source>
</reference>
<organism evidence="1 2">
    <name type="scientific">Sphaerisporangium rufum</name>
    <dbReference type="NCBI Taxonomy" id="1381558"/>
    <lineage>
        <taxon>Bacteria</taxon>
        <taxon>Bacillati</taxon>
        <taxon>Actinomycetota</taxon>
        <taxon>Actinomycetes</taxon>
        <taxon>Streptosporangiales</taxon>
        <taxon>Streptosporangiaceae</taxon>
        <taxon>Sphaerisporangium</taxon>
    </lineage>
</organism>
<dbReference type="AlphaFoldDB" id="A0A919V919"/>
<protein>
    <submittedName>
        <fullName evidence="1">Uncharacterized protein</fullName>
    </submittedName>
</protein>
<dbReference type="Proteomes" id="UP000655287">
    <property type="component" value="Unassembled WGS sequence"/>
</dbReference>
<sequence length="144" mass="15914">MGREPETKKALASRLGTRASDSRWAQMYPMECIVAEFYAEVALSPSLLDVQVRPRRKNALLTVGRCRVFRNTRLLRTRATSGQSLDSESRLKGRLAVWVAVQSGPGQFRTDHACLLTCNELSGTMIVRAFNPLVSSSSLVECPG</sequence>